<dbReference type="GO" id="GO:0015990">
    <property type="term" value="P:electron transport coupled proton transport"/>
    <property type="evidence" value="ECO:0007669"/>
    <property type="project" value="TreeGrafter"/>
</dbReference>
<evidence type="ECO:0000256" key="6">
    <source>
        <dbReference type="ARBA" id="ARBA00023136"/>
    </source>
</evidence>
<dbReference type="GO" id="GO:0042773">
    <property type="term" value="P:ATP synthesis coupled electron transport"/>
    <property type="evidence" value="ECO:0007669"/>
    <property type="project" value="InterPro"/>
</dbReference>
<comment type="subunit">
    <text evidence="7">Forms a complex with DabA.</text>
</comment>
<dbReference type="AlphaFoldDB" id="A0A1L3SXK9"/>
<protein>
    <recommendedName>
        <fullName evidence="7">Probable inorganic carbon transporter subunit DabB</fullName>
    </recommendedName>
</protein>
<dbReference type="InterPro" id="IPR046396">
    <property type="entry name" value="Transporter_DabB"/>
</dbReference>
<dbReference type="RefSeq" id="WP_072607626.1">
    <property type="nucleotide sequence ID" value="NZ_CP018171.1"/>
</dbReference>
<feature type="transmembrane region" description="Helical" evidence="7">
    <location>
        <begin position="6"/>
        <end position="23"/>
    </location>
</feature>
<keyword evidence="4 7" id="KW-0812">Transmembrane</keyword>
<evidence type="ECO:0000256" key="5">
    <source>
        <dbReference type="ARBA" id="ARBA00022989"/>
    </source>
</evidence>
<proteinExistence type="inferred from homology"/>
<comment type="similarity">
    <text evidence="7">Belongs to the inorganic carbon transporter (TC 9.A.2) DabB family.</text>
</comment>
<evidence type="ECO:0000256" key="7">
    <source>
        <dbReference type="HAMAP-Rule" id="MF_00862"/>
    </source>
</evidence>
<feature type="transmembrane region" description="Helical" evidence="7">
    <location>
        <begin position="157"/>
        <end position="178"/>
    </location>
</feature>
<dbReference type="GO" id="GO:0005886">
    <property type="term" value="C:plasma membrane"/>
    <property type="evidence" value="ECO:0007669"/>
    <property type="project" value="UniProtKB-SubCell"/>
</dbReference>
<evidence type="ECO:0000259" key="9">
    <source>
        <dbReference type="Pfam" id="PF00361"/>
    </source>
</evidence>
<feature type="transmembrane region" description="Helical" evidence="7">
    <location>
        <begin position="415"/>
        <end position="437"/>
    </location>
</feature>
<dbReference type="GO" id="GO:0003954">
    <property type="term" value="F:NADH dehydrogenase activity"/>
    <property type="evidence" value="ECO:0007669"/>
    <property type="project" value="TreeGrafter"/>
</dbReference>
<feature type="transmembrane region" description="Helical" evidence="7">
    <location>
        <begin position="384"/>
        <end position="403"/>
    </location>
</feature>
<gene>
    <name evidence="7" type="primary">dabB</name>
    <name evidence="10" type="ORF">BSQ44_24415</name>
</gene>
<feature type="transmembrane region" description="Helical" evidence="7">
    <location>
        <begin position="62"/>
        <end position="86"/>
    </location>
</feature>
<dbReference type="Proteomes" id="UP000182840">
    <property type="component" value="Chromosome"/>
</dbReference>
<feature type="domain" description="NADH:quinone oxidoreductase/Mrp antiporter transmembrane" evidence="9">
    <location>
        <begin position="120"/>
        <end position="340"/>
    </location>
</feature>
<feature type="transmembrane region" description="Helical" evidence="7">
    <location>
        <begin position="303"/>
        <end position="324"/>
    </location>
</feature>
<dbReference type="EMBL" id="CP018171">
    <property type="protein sequence ID" value="APH74166.1"/>
    <property type="molecule type" value="Genomic_DNA"/>
</dbReference>
<feature type="transmembrane region" description="Helical" evidence="7">
    <location>
        <begin position="356"/>
        <end position="377"/>
    </location>
</feature>
<dbReference type="STRING" id="1670800.BSQ44_24415"/>
<dbReference type="GO" id="GO:0012505">
    <property type="term" value="C:endomembrane system"/>
    <property type="evidence" value="ECO:0007669"/>
    <property type="project" value="UniProtKB-SubCell"/>
</dbReference>
<dbReference type="GO" id="GO:0008137">
    <property type="term" value="F:NADH dehydrogenase (ubiquinone) activity"/>
    <property type="evidence" value="ECO:0007669"/>
    <property type="project" value="InterPro"/>
</dbReference>
<keyword evidence="6 7" id="KW-0472">Membrane</keyword>
<dbReference type="Pfam" id="PF00361">
    <property type="entry name" value="Proton_antipo_M"/>
    <property type="match status" value="1"/>
</dbReference>
<feature type="transmembrane region" description="Helical" evidence="7">
    <location>
        <begin position="449"/>
        <end position="467"/>
    </location>
</feature>
<reference evidence="11" key="1">
    <citation type="submission" date="2016-11" db="EMBL/GenBank/DDBJ databases">
        <title>Mesorhizobium oceanicum sp. nov., isolated from deep seawater in South China Sea.</title>
        <authorList>
            <person name="Fu G.-Y."/>
        </authorList>
    </citation>
    <scope>NUCLEOTIDE SEQUENCE [LARGE SCALE GENOMIC DNA]</scope>
    <source>
        <strain evidence="11">B7</strain>
    </source>
</reference>
<feature type="transmembrane region" description="Helical" evidence="7">
    <location>
        <begin position="262"/>
        <end position="282"/>
    </location>
</feature>
<accession>A0A1L3SXK9</accession>
<dbReference type="HAMAP" id="MF_00862">
    <property type="entry name" value="DabB"/>
    <property type="match status" value="1"/>
</dbReference>
<keyword evidence="11" id="KW-1185">Reference proteome</keyword>
<keyword evidence="5 7" id="KW-1133">Transmembrane helix</keyword>
<dbReference type="InterPro" id="IPR001750">
    <property type="entry name" value="ND/Mrp_TM"/>
</dbReference>
<feature type="transmembrane region" description="Helical" evidence="7">
    <location>
        <begin position="35"/>
        <end position="56"/>
    </location>
</feature>
<sequence>MLLDITALSAPALLAFAGLFALLRPGEQRFIKTCVVLIAASISLLFTLNSAMLLVIGHKAMLLPILIDNITVILSCLIAFVGLIVLRYSTINLREEKGGDRFLGWMTLTLCAVHILVQAGTLWLFALAWLATSLFLQRLLIFYPHRPLAIRAARKKWLLARAGDICLTVAFILLAYTFGSGHIATISAQAGQFAGSASTTLAAALIAAAAILKSAQFPFHGWLTEVMEAPTPVSALLHAGVINAGGFLLIRFSDVLVGAPGVLAVLVAIGGFTALIGSLVMLTQPAIKTALAWSTIAQMGFMIMQCGLGLFAFALLHIVAHSFYKAHSFLSSGGVVERVTAAKRPGRVAVPSLRSVALAFLCALLVFTVVAVLFEAWNKPPQAVALGIILVLGIAYMFAQGLADAAPGALTRRTIVYAAVMTVAYFALQQGVTLLVGDAVAPVPFAGPLEWVLIVLALTTFSITAFAQSMFPHWADHPAAAGLRVHLQNGLYANLLFDLALRSYAEPKGLRS</sequence>
<evidence type="ECO:0000313" key="10">
    <source>
        <dbReference type="EMBL" id="APH74166.1"/>
    </source>
</evidence>
<dbReference type="OrthoDB" id="9811798at2"/>
<dbReference type="PANTHER" id="PTHR42829">
    <property type="entry name" value="NADH-UBIQUINONE OXIDOREDUCTASE CHAIN 5"/>
    <property type="match status" value="1"/>
</dbReference>
<dbReference type="InterPro" id="IPR003945">
    <property type="entry name" value="NU5C-like"/>
</dbReference>
<evidence type="ECO:0000256" key="4">
    <source>
        <dbReference type="ARBA" id="ARBA00022692"/>
    </source>
</evidence>
<name>A0A1L3SXK9_9HYPH</name>
<keyword evidence="2 7" id="KW-0813">Transport</keyword>
<dbReference type="PANTHER" id="PTHR42829:SF1">
    <property type="entry name" value="INORGANIC CARBON TRANSPORTER SUBUNIT DABB-RELATED"/>
    <property type="match status" value="1"/>
</dbReference>
<feature type="transmembrane region" description="Helical" evidence="7">
    <location>
        <begin position="190"/>
        <end position="212"/>
    </location>
</feature>
<evidence type="ECO:0000256" key="3">
    <source>
        <dbReference type="ARBA" id="ARBA00022475"/>
    </source>
</evidence>
<evidence type="ECO:0000256" key="1">
    <source>
        <dbReference type="ARBA" id="ARBA00004127"/>
    </source>
</evidence>
<dbReference type="PRINTS" id="PR01434">
    <property type="entry name" value="NADHDHGNASE5"/>
</dbReference>
<comment type="function">
    <text evidence="7">Part of an energy-coupled inorganic carbon pump.</text>
</comment>
<feature type="transmembrane region" description="Helical" evidence="7">
    <location>
        <begin position="233"/>
        <end position="250"/>
    </location>
</feature>
<keyword evidence="3 7" id="KW-1003">Cell membrane</keyword>
<evidence type="ECO:0000313" key="11">
    <source>
        <dbReference type="Proteomes" id="UP000182840"/>
    </source>
</evidence>
<evidence type="ECO:0000256" key="8">
    <source>
        <dbReference type="RuleBase" id="RU000320"/>
    </source>
</evidence>
<comment type="subcellular location">
    <subcellularLocation>
        <location evidence="7">Cell membrane</location>
        <topology evidence="7">Multi-pass membrane protein</topology>
    </subcellularLocation>
    <subcellularLocation>
        <location evidence="1">Endomembrane system</location>
        <topology evidence="1">Multi-pass membrane protein</topology>
    </subcellularLocation>
    <subcellularLocation>
        <location evidence="8">Membrane</location>
        <topology evidence="8">Multi-pass membrane protein</topology>
    </subcellularLocation>
</comment>
<organism evidence="10 11">
    <name type="scientific">Aquibium oceanicum</name>
    <dbReference type="NCBI Taxonomy" id="1670800"/>
    <lineage>
        <taxon>Bacteria</taxon>
        <taxon>Pseudomonadati</taxon>
        <taxon>Pseudomonadota</taxon>
        <taxon>Alphaproteobacteria</taxon>
        <taxon>Hyphomicrobiales</taxon>
        <taxon>Phyllobacteriaceae</taxon>
        <taxon>Aquibium</taxon>
    </lineage>
</organism>
<evidence type="ECO:0000256" key="2">
    <source>
        <dbReference type="ARBA" id="ARBA00022448"/>
    </source>
</evidence>
<dbReference type="KEGG" id="meso:BSQ44_24415"/>